<dbReference type="EMBL" id="JAULSU010000001">
    <property type="protein sequence ID" value="KAK0632753.1"/>
    <property type="molecule type" value="Genomic_DNA"/>
</dbReference>
<name>A0AA40CCW4_9PEZI</name>
<feature type="signal peptide" evidence="1">
    <location>
        <begin position="1"/>
        <end position="19"/>
    </location>
</feature>
<dbReference type="AlphaFoldDB" id="A0AA40CCW4"/>
<protein>
    <recommendedName>
        <fullName evidence="4">Secreted protein</fullName>
    </recommendedName>
</protein>
<keyword evidence="1" id="KW-0732">Signal</keyword>
<accession>A0AA40CCW4</accession>
<gene>
    <name evidence="2" type="ORF">B0T14DRAFT_42233</name>
</gene>
<feature type="chain" id="PRO_5041430154" description="Secreted protein" evidence="1">
    <location>
        <begin position="20"/>
        <end position="158"/>
    </location>
</feature>
<comment type="caution">
    <text evidence="2">The sequence shown here is derived from an EMBL/GenBank/DDBJ whole genome shotgun (WGS) entry which is preliminary data.</text>
</comment>
<proteinExistence type="predicted"/>
<keyword evidence="3" id="KW-1185">Reference proteome</keyword>
<evidence type="ECO:0000313" key="2">
    <source>
        <dbReference type="EMBL" id="KAK0632753.1"/>
    </source>
</evidence>
<reference evidence="2" key="1">
    <citation type="submission" date="2023-06" db="EMBL/GenBank/DDBJ databases">
        <title>Genome-scale phylogeny and comparative genomics of the fungal order Sordariales.</title>
        <authorList>
            <consortium name="Lawrence Berkeley National Laboratory"/>
            <person name="Hensen N."/>
            <person name="Bonometti L."/>
            <person name="Westerberg I."/>
            <person name="Brannstrom I.O."/>
            <person name="Guillou S."/>
            <person name="Cros-Aarteil S."/>
            <person name="Calhoun S."/>
            <person name="Haridas S."/>
            <person name="Kuo A."/>
            <person name="Mondo S."/>
            <person name="Pangilinan J."/>
            <person name="Riley R."/>
            <person name="Labutti K."/>
            <person name="Andreopoulos B."/>
            <person name="Lipzen A."/>
            <person name="Chen C."/>
            <person name="Yanf M."/>
            <person name="Daum C."/>
            <person name="Ng V."/>
            <person name="Clum A."/>
            <person name="Steindorff A."/>
            <person name="Ohm R."/>
            <person name="Martin F."/>
            <person name="Silar P."/>
            <person name="Natvig D."/>
            <person name="Lalanne C."/>
            <person name="Gautier V."/>
            <person name="Ament-Velasquez S.L."/>
            <person name="Kruys A."/>
            <person name="Hutchinson M.I."/>
            <person name="Powell A.J."/>
            <person name="Barry K."/>
            <person name="Miller A.N."/>
            <person name="Grigoriev I.V."/>
            <person name="Debuchy R."/>
            <person name="Gladieux P."/>
            <person name="Thoren M.H."/>
            <person name="Johannesson H."/>
        </authorList>
    </citation>
    <scope>NUCLEOTIDE SEQUENCE</scope>
    <source>
        <strain evidence="2">CBS 606.72</strain>
    </source>
</reference>
<evidence type="ECO:0008006" key="4">
    <source>
        <dbReference type="Google" id="ProtNLM"/>
    </source>
</evidence>
<evidence type="ECO:0000256" key="1">
    <source>
        <dbReference type="SAM" id="SignalP"/>
    </source>
</evidence>
<evidence type="ECO:0000313" key="3">
    <source>
        <dbReference type="Proteomes" id="UP001175000"/>
    </source>
</evidence>
<dbReference type="Proteomes" id="UP001175000">
    <property type="component" value="Unassembled WGS sequence"/>
</dbReference>
<organism evidence="2 3">
    <name type="scientific">Immersiella caudata</name>
    <dbReference type="NCBI Taxonomy" id="314043"/>
    <lineage>
        <taxon>Eukaryota</taxon>
        <taxon>Fungi</taxon>
        <taxon>Dikarya</taxon>
        <taxon>Ascomycota</taxon>
        <taxon>Pezizomycotina</taxon>
        <taxon>Sordariomycetes</taxon>
        <taxon>Sordariomycetidae</taxon>
        <taxon>Sordariales</taxon>
        <taxon>Lasiosphaeriaceae</taxon>
        <taxon>Immersiella</taxon>
    </lineage>
</organism>
<sequence length="158" mass="18069">MLVIVLAILWEMFDSSVIATKCGDWSRRKWTMPVCWTMESLGADQMRSSKPRIRMSRDTTLRSSKPRIRMSRDTTLSLGLEDRGFKGKSGEVSGGVDCDPRSLIGLKLSETWVRSTDPCAANIRSVGRLAHRDRSCWQQTWSRKPARRDATHPPNCWR</sequence>